<evidence type="ECO:0000313" key="1">
    <source>
        <dbReference type="EMBL" id="RZC80059.1"/>
    </source>
</evidence>
<name>A0A4Y7L703_PAPSO</name>
<dbReference type="AlphaFoldDB" id="A0A4Y7L703"/>
<accession>A0A4Y7L703</accession>
<proteinExistence type="predicted"/>
<dbReference type="Proteomes" id="UP000316621">
    <property type="component" value="Chromosome 10"/>
</dbReference>
<gene>
    <name evidence="1" type="ORF">C5167_042633</name>
</gene>
<keyword evidence="2" id="KW-1185">Reference proteome</keyword>
<dbReference type="Gramene" id="RZC80059">
    <property type="protein sequence ID" value="RZC80059"/>
    <property type="gene ID" value="C5167_042633"/>
</dbReference>
<sequence>MVLDAMFQIILPILLEHGESLKCFLFALEQILYFNQSFVYFINQLSLKYNFNSWFVLDFVICSCLPRWEFLSILA</sequence>
<dbReference type="EMBL" id="CM010724">
    <property type="protein sequence ID" value="RZC80059.1"/>
    <property type="molecule type" value="Genomic_DNA"/>
</dbReference>
<organism evidence="1 2">
    <name type="scientific">Papaver somniferum</name>
    <name type="common">Opium poppy</name>
    <dbReference type="NCBI Taxonomy" id="3469"/>
    <lineage>
        <taxon>Eukaryota</taxon>
        <taxon>Viridiplantae</taxon>
        <taxon>Streptophyta</taxon>
        <taxon>Embryophyta</taxon>
        <taxon>Tracheophyta</taxon>
        <taxon>Spermatophyta</taxon>
        <taxon>Magnoliopsida</taxon>
        <taxon>Ranunculales</taxon>
        <taxon>Papaveraceae</taxon>
        <taxon>Papaveroideae</taxon>
        <taxon>Papaver</taxon>
    </lineage>
</organism>
<evidence type="ECO:0000313" key="2">
    <source>
        <dbReference type="Proteomes" id="UP000316621"/>
    </source>
</evidence>
<reference evidence="1 2" key="1">
    <citation type="journal article" date="2018" name="Science">
        <title>The opium poppy genome and morphinan production.</title>
        <authorList>
            <person name="Guo L."/>
            <person name="Winzer T."/>
            <person name="Yang X."/>
            <person name="Li Y."/>
            <person name="Ning Z."/>
            <person name="He Z."/>
            <person name="Teodor R."/>
            <person name="Lu Y."/>
            <person name="Bowser T.A."/>
            <person name="Graham I.A."/>
            <person name="Ye K."/>
        </authorList>
    </citation>
    <scope>NUCLEOTIDE SEQUENCE [LARGE SCALE GENOMIC DNA]</scope>
    <source>
        <strain evidence="2">cv. HN1</strain>
        <tissue evidence="1">Leaves</tissue>
    </source>
</reference>
<protein>
    <submittedName>
        <fullName evidence="1">Uncharacterized protein</fullName>
    </submittedName>
</protein>